<dbReference type="SUPFAM" id="SSF46689">
    <property type="entry name" value="Homeodomain-like"/>
    <property type="match status" value="1"/>
</dbReference>
<dbReference type="Pfam" id="PF12833">
    <property type="entry name" value="HTH_18"/>
    <property type="match status" value="1"/>
</dbReference>
<sequence length="249" mass="28755">MEIVFVGDHQEPIHDCDDHRHSDWELVLYRDGVGETFIEGTAYPFSPGSVFLIPPAFLHRSVGENVFSDRFVHIRDFSWPVTDRPSLFLDDEHRLETLLWYLFVEFHGSSTNRAAVLHALGEAVRQILIEKSGKHVLPPEIETFQFLLLKHLSDPTFSLSEAIAQTAYCEDHFRRLFKRYAGVTPAEYLSDLRINYAKQLLQHEYPSHMKISGVAHASGFSDPYYFARFFKKKTGYTPSEYSHLASRSE</sequence>
<evidence type="ECO:0000256" key="3">
    <source>
        <dbReference type="ARBA" id="ARBA00023163"/>
    </source>
</evidence>
<dbReference type="Pfam" id="PF02311">
    <property type="entry name" value="AraC_binding"/>
    <property type="match status" value="1"/>
</dbReference>
<dbReference type="InterPro" id="IPR014710">
    <property type="entry name" value="RmlC-like_jellyroll"/>
</dbReference>
<keyword evidence="6" id="KW-1185">Reference proteome</keyword>
<dbReference type="InterPro" id="IPR018060">
    <property type="entry name" value="HTH_AraC"/>
</dbReference>
<dbReference type="EMBL" id="JACRSN010000001">
    <property type="protein sequence ID" value="MBC8532669.1"/>
    <property type="molecule type" value="Genomic_DNA"/>
</dbReference>
<dbReference type="InterPro" id="IPR020449">
    <property type="entry name" value="Tscrpt_reg_AraC-type_HTH"/>
</dbReference>
<dbReference type="RefSeq" id="WP_249317879.1">
    <property type="nucleotide sequence ID" value="NZ_JACRSN010000001.1"/>
</dbReference>
<organism evidence="5 6">
    <name type="scientific">Yeguia hominis</name>
    <dbReference type="NCBI Taxonomy" id="2763662"/>
    <lineage>
        <taxon>Bacteria</taxon>
        <taxon>Bacillati</taxon>
        <taxon>Bacillota</taxon>
        <taxon>Clostridia</taxon>
        <taxon>Eubacteriales</taxon>
        <taxon>Yeguiaceae</taxon>
        <taxon>Yeguia</taxon>
    </lineage>
</organism>
<dbReference type="Gene3D" id="2.60.120.10">
    <property type="entry name" value="Jelly Rolls"/>
    <property type="match status" value="1"/>
</dbReference>
<dbReference type="PROSITE" id="PS00041">
    <property type="entry name" value="HTH_ARAC_FAMILY_1"/>
    <property type="match status" value="1"/>
</dbReference>
<keyword evidence="1" id="KW-0805">Transcription regulation</keyword>
<evidence type="ECO:0000256" key="1">
    <source>
        <dbReference type="ARBA" id="ARBA00023015"/>
    </source>
</evidence>
<dbReference type="GO" id="GO:0003700">
    <property type="term" value="F:DNA-binding transcription factor activity"/>
    <property type="evidence" value="ECO:0007669"/>
    <property type="project" value="InterPro"/>
</dbReference>
<dbReference type="Gene3D" id="1.10.10.60">
    <property type="entry name" value="Homeodomain-like"/>
    <property type="match status" value="2"/>
</dbReference>
<feature type="domain" description="HTH araC/xylS-type" evidence="4">
    <location>
        <begin position="142"/>
        <end position="244"/>
    </location>
</feature>
<dbReference type="PANTHER" id="PTHR43280:SF2">
    <property type="entry name" value="HTH-TYPE TRANSCRIPTIONAL REGULATOR EXSA"/>
    <property type="match status" value="1"/>
</dbReference>
<dbReference type="PROSITE" id="PS01124">
    <property type="entry name" value="HTH_ARAC_FAMILY_2"/>
    <property type="match status" value="1"/>
</dbReference>
<dbReference type="InterPro" id="IPR003313">
    <property type="entry name" value="AraC-bd"/>
</dbReference>
<keyword evidence="3" id="KW-0804">Transcription</keyword>
<protein>
    <submittedName>
        <fullName evidence="5">AraC family transcriptional regulator</fullName>
    </submittedName>
</protein>
<dbReference type="PRINTS" id="PR00032">
    <property type="entry name" value="HTHARAC"/>
</dbReference>
<gene>
    <name evidence="5" type="ORF">IAG03_01360</name>
</gene>
<dbReference type="InterPro" id="IPR037923">
    <property type="entry name" value="HTH-like"/>
</dbReference>
<dbReference type="AlphaFoldDB" id="A0A926HQE7"/>
<proteinExistence type="predicted"/>
<dbReference type="InterPro" id="IPR018062">
    <property type="entry name" value="HTH_AraC-typ_CS"/>
</dbReference>
<dbReference type="SUPFAM" id="SSF51215">
    <property type="entry name" value="Regulatory protein AraC"/>
    <property type="match status" value="1"/>
</dbReference>
<comment type="caution">
    <text evidence="5">The sequence shown here is derived from an EMBL/GenBank/DDBJ whole genome shotgun (WGS) entry which is preliminary data.</text>
</comment>
<dbReference type="SMART" id="SM00342">
    <property type="entry name" value="HTH_ARAC"/>
    <property type="match status" value="1"/>
</dbReference>
<evidence type="ECO:0000256" key="2">
    <source>
        <dbReference type="ARBA" id="ARBA00023125"/>
    </source>
</evidence>
<dbReference type="GO" id="GO:0043565">
    <property type="term" value="F:sequence-specific DNA binding"/>
    <property type="evidence" value="ECO:0007669"/>
    <property type="project" value="InterPro"/>
</dbReference>
<accession>A0A926HQE7</accession>
<evidence type="ECO:0000259" key="4">
    <source>
        <dbReference type="PROSITE" id="PS01124"/>
    </source>
</evidence>
<evidence type="ECO:0000313" key="6">
    <source>
        <dbReference type="Proteomes" id="UP000651482"/>
    </source>
</evidence>
<reference evidence="5" key="1">
    <citation type="submission" date="2020-08" db="EMBL/GenBank/DDBJ databases">
        <title>Genome public.</title>
        <authorList>
            <person name="Liu C."/>
            <person name="Sun Q."/>
        </authorList>
    </citation>
    <scope>NUCLEOTIDE SEQUENCE</scope>
    <source>
        <strain evidence="5">NSJ-40</strain>
    </source>
</reference>
<keyword evidence="2" id="KW-0238">DNA-binding</keyword>
<dbReference type="PANTHER" id="PTHR43280">
    <property type="entry name" value="ARAC-FAMILY TRANSCRIPTIONAL REGULATOR"/>
    <property type="match status" value="1"/>
</dbReference>
<evidence type="ECO:0000313" key="5">
    <source>
        <dbReference type="EMBL" id="MBC8532669.1"/>
    </source>
</evidence>
<dbReference type="InterPro" id="IPR009057">
    <property type="entry name" value="Homeodomain-like_sf"/>
</dbReference>
<name>A0A926HQE7_9FIRM</name>
<dbReference type="Proteomes" id="UP000651482">
    <property type="component" value="Unassembled WGS sequence"/>
</dbReference>